<evidence type="ECO:0000313" key="1">
    <source>
        <dbReference type="EMBL" id="GAI34952.1"/>
    </source>
</evidence>
<reference evidence="1" key="1">
    <citation type="journal article" date="2014" name="Front. Microbiol.">
        <title>High frequency of phylogenetically diverse reductive dehalogenase-homologous genes in deep subseafloor sedimentary metagenomes.</title>
        <authorList>
            <person name="Kawai M."/>
            <person name="Futagami T."/>
            <person name="Toyoda A."/>
            <person name="Takaki Y."/>
            <person name="Nishi S."/>
            <person name="Hori S."/>
            <person name="Arai W."/>
            <person name="Tsubouchi T."/>
            <person name="Morono Y."/>
            <person name="Uchiyama I."/>
            <person name="Ito T."/>
            <person name="Fujiyama A."/>
            <person name="Inagaki F."/>
            <person name="Takami H."/>
        </authorList>
    </citation>
    <scope>NUCLEOTIDE SEQUENCE</scope>
    <source>
        <strain evidence="1">Expedition CK06-06</strain>
    </source>
</reference>
<protein>
    <submittedName>
        <fullName evidence="1">Uncharacterized protein</fullName>
    </submittedName>
</protein>
<dbReference type="AlphaFoldDB" id="X1MTH5"/>
<name>X1MTH5_9ZZZZ</name>
<proteinExistence type="predicted"/>
<comment type="caution">
    <text evidence="1">The sequence shown here is derived from an EMBL/GenBank/DDBJ whole genome shotgun (WGS) entry which is preliminary data.</text>
</comment>
<accession>X1MTH5</accession>
<dbReference type="EMBL" id="BARV01031195">
    <property type="protein sequence ID" value="GAI34952.1"/>
    <property type="molecule type" value="Genomic_DNA"/>
</dbReference>
<organism evidence="1">
    <name type="scientific">marine sediment metagenome</name>
    <dbReference type="NCBI Taxonomy" id="412755"/>
    <lineage>
        <taxon>unclassified sequences</taxon>
        <taxon>metagenomes</taxon>
        <taxon>ecological metagenomes</taxon>
    </lineage>
</organism>
<sequence length="49" mass="6015">MNHKQDSELLFFVFSFDDLFYTLNAIRYTLERNRPEAYFDLLQTFCIID</sequence>
<gene>
    <name evidence="1" type="ORF">S06H3_49406</name>
</gene>